<evidence type="ECO:0000313" key="3">
    <source>
        <dbReference type="Proteomes" id="UP001189429"/>
    </source>
</evidence>
<feature type="non-terminal residue" evidence="2">
    <location>
        <position position="1"/>
    </location>
</feature>
<gene>
    <name evidence="2" type="ORF">PCOR1329_LOCUS60612</name>
</gene>
<accession>A0ABN9VRX2</accession>
<proteinExistence type="predicted"/>
<organism evidence="2 3">
    <name type="scientific">Prorocentrum cordatum</name>
    <dbReference type="NCBI Taxonomy" id="2364126"/>
    <lineage>
        <taxon>Eukaryota</taxon>
        <taxon>Sar</taxon>
        <taxon>Alveolata</taxon>
        <taxon>Dinophyceae</taxon>
        <taxon>Prorocentrales</taxon>
        <taxon>Prorocentraceae</taxon>
        <taxon>Prorocentrum</taxon>
    </lineage>
</organism>
<feature type="compositionally biased region" description="Polar residues" evidence="1">
    <location>
        <begin position="14"/>
        <end position="40"/>
    </location>
</feature>
<name>A0ABN9VRX2_9DINO</name>
<keyword evidence="3" id="KW-1185">Reference proteome</keyword>
<feature type="region of interest" description="Disordered" evidence="1">
    <location>
        <begin position="1"/>
        <end position="52"/>
    </location>
</feature>
<dbReference type="Proteomes" id="UP001189429">
    <property type="component" value="Unassembled WGS sequence"/>
</dbReference>
<dbReference type="EMBL" id="CAUYUJ010017598">
    <property type="protein sequence ID" value="CAK0876141.1"/>
    <property type="molecule type" value="Genomic_DNA"/>
</dbReference>
<protein>
    <submittedName>
        <fullName evidence="2">Uncharacterized protein</fullName>
    </submittedName>
</protein>
<reference evidence="2" key="1">
    <citation type="submission" date="2023-10" db="EMBL/GenBank/DDBJ databases">
        <authorList>
            <person name="Chen Y."/>
            <person name="Shah S."/>
            <person name="Dougan E. K."/>
            <person name="Thang M."/>
            <person name="Chan C."/>
        </authorList>
    </citation>
    <scope>NUCLEOTIDE SEQUENCE [LARGE SCALE GENOMIC DNA]</scope>
</reference>
<evidence type="ECO:0000256" key="1">
    <source>
        <dbReference type="SAM" id="MobiDB-lite"/>
    </source>
</evidence>
<sequence>AMQRFAMDEESQDGYHQQSTSSAHLRQSAPSASSLPSKQLNMRMPTPAKSSEGWMGMLSWGRGRRRSYESVASGLQELYKACAGAAAETDAGAAARPSQAAAEAELRGRLRQDRFAHDGLLRQLRQAAAAGQLDPVDWRRLRAELTEAAPQLRPAEVPMVLGGLATLRSVEPAYLSPVLQPIGHLAPFMSGPQLVAALSGLSALAPPAADGGIADPALGVVQQQSDLMFGLVEARLGSLSHEDMLQLLEAVLHLQCHQADLLETIISHLPSPTGLPTSRLQRLLLTLQGLLREAWVGETCVAGIRTVLLDCRTAVRTRLRTLSDQELLQVLLLSVGVERALSALHAEQAALRRDEPGVDLGPGELLLLAGEGRLRTAGSAAGFHRLLLGQLGSPHSVLAEMKPRECVELARALAALSAAERAEQPAAVRAWPPPYLARLCPSLVERVLEVLDILRADELLSILEGLSLDLGYRDHYFADRCAEALRPRLVPVRDTPHGQASPAIRALQVLALHGPVGFATLLVAVLEDLGARAEAGLELNVAPCAGLRELVEAGRACAAAGAEEPGLAGAGTAWLFRLSERFGDAAGDERSPSSRGR</sequence>
<comment type="caution">
    <text evidence="2">The sequence shown here is derived from an EMBL/GenBank/DDBJ whole genome shotgun (WGS) entry which is preliminary data.</text>
</comment>
<evidence type="ECO:0000313" key="2">
    <source>
        <dbReference type="EMBL" id="CAK0876141.1"/>
    </source>
</evidence>